<reference evidence="3 4" key="1">
    <citation type="journal article" date="2018" name="PLoS Genet.">
        <title>Population sequencing reveals clonal diversity and ancestral inbreeding in the grapevine cultivar Chardonnay.</title>
        <authorList>
            <person name="Roach M.J."/>
            <person name="Johnson D.L."/>
            <person name="Bohlmann J."/>
            <person name="van Vuuren H.J."/>
            <person name="Jones S.J."/>
            <person name="Pretorius I.S."/>
            <person name="Schmidt S.A."/>
            <person name="Borneman A.R."/>
        </authorList>
    </citation>
    <scope>NUCLEOTIDE SEQUENCE [LARGE SCALE GENOMIC DNA]</scope>
    <source>
        <strain evidence="4">cv. Chardonnay</strain>
        <strain evidence="3">I10V1</strain>
        <tissue evidence="3">Leaf</tissue>
    </source>
</reference>
<protein>
    <submittedName>
        <fullName evidence="3">Uncharacterized protein</fullName>
    </submittedName>
</protein>
<evidence type="ECO:0000313" key="3">
    <source>
        <dbReference type="EMBL" id="RVX01915.1"/>
    </source>
</evidence>
<name>A0A438IYX4_VITVI</name>
<keyword evidence="1" id="KW-0472">Membrane</keyword>
<comment type="caution">
    <text evidence="3">The sequence shown here is derived from an EMBL/GenBank/DDBJ whole genome shotgun (WGS) entry which is preliminary data.</text>
</comment>
<gene>
    <name evidence="3" type="ORF">CK203_019494</name>
    <name evidence="2" type="ORF">CK203_092884</name>
</gene>
<feature type="transmembrane region" description="Helical" evidence="1">
    <location>
        <begin position="126"/>
        <end position="151"/>
    </location>
</feature>
<dbReference type="AlphaFoldDB" id="A0A438IYX4"/>
<sequence>MEWKKGGGIPRKVERDLVWGCGRRLERKVLDEALCNSFPSLFALTVSKEEAFNDWEVVLVERLLMTIQGKRVSAEVEDRVIWKKTKSGFFIVKSLYSAVEPGTTTRFPRRIIWSPYVPFKVRAGEVFCFPSCFALFSLLAPVVYFLTLHVFSDVFCSSREKSKVLLYLKNMAMRGLNIHGAWVATLMDISWLQDALGLVEKVGFMDMRLGLEEVRKTRPACLVLLEKTL</sequence>
<evidence type="ECO:0000313" key="4">
    <source>
        <dbReference type="Proteomes" id="UP000288805"/>
    </source>
</evidence>
<dbReference type="EMBL" id="QGNW01000073">
    <property type="protein sequence ID" value="RVX01915.1"/>
    <property type="molecule type" value="Genomic_DNA"/>
</dbReference>
<dbReference type="Proteomes" id="UP000288805">
    <property type="component" value="Unassembled WGS sequence"/>
</dbReference>
<proteinExistence type="predicted"/>
<organism evidence="3 4">
    <name type="scientific">Vitis vinifera</name>
    <name type="common">Grape</name>
    <dbReference type="NCBI Taxonomy" id="29760"/>
    <lineage>
        <taxon>Eukaryota</taxon>
        <taxon>Viridiplantae</taxon>
        <taxon>Streptophyta</taxon>
        <taxon>Embryophyta</taxon>
        <taxon>Tracheophyta</taxon>
        <taxon>Spermatophyta</taxon>
        <taxon>Magnoliopsida</taxon>
        <taxon>eudicotyledons</taxon>
        <taxon>Gunneridae</taxon>
        <taxon>Pentapetalae</taxon>
        <taxon>rosids</taxon>
        <taxon>Vitales</taxon>
        <taxon>Vitaceae</taxon>
        <taxon>Viteae</taxon>
        <taxon>Vitis</taxon>
    </lineage>
</organism>
<evidence type="ECO:0000256" key="1">
    <source>
        <dbReference type="SAM" id="Phobius"/>
    </source>
</evidence>
<dbReference type="EMBL" id="QGNW01001420">
    <property type="protein sequence ID" value="RVW41984.1"/>
    <property type="molecule type" value="Genomic_DNA"/>
</dbReference>
<accession>A0A438IYX4</accession>
<keyword evidence="1" id="KW-0812">Transmembrane</keyword>
<keyword evidence="1" id="KW-1133">Transmembrane helix</keyword>
<evidence type="ECO:0000313" key="2">
    <source>
        <dbReference type="EMBL" id="RVW41984.1"/>
    </source>
</evidence>